<comment type="caution">
    <text evidence="2">The sequence shown here is derived from an EMBL/GenBank/DDBJ whole genome shotgun (WGS) entry which is preliminary data.</text>
</comment>
<dbReference type="EMBL" id="JABBNB010000030">
    <property type="protein sequence ID" value="NMO04101.1"/>
    <property type="molecule type" value="Genomic_DNA"/>
</dbReference>
<dbReference type="InterPro" id="IPR051448">
    <property type="entry name" value="CdaR-like_regulators"/>
</dbReference>
<protein>
    <submittedName>
        <fullName evidence="2">PucR family transcriptional regulator</fullName>
    </submittedName>
</protein>
<reference evidence="2 3" key="1">
    <citation type="submission" date="2020-04" db="EMBL/GenBank/DDBJ databases">
        <title>Gordonia sp. nov. TBRC 11910.</title>
        <authorList>
            <person name="Suriyachadkun C."/>
        </authorList>
    </citation>
    <scope>NUCLEOTIDE SEQUENCE [LARGE SCALE GENOMIC DNA]</scope>
    <source>
        <strain evidence="2 3">TBRC 11910</strain>
    </source>
</reference>
<dbReference type="PANTHER" id="PTHR33744:SF1">
    <property type="entry name" value="DNA-BINDING TRANSCRIPTIONAL ACTIVATOR ADER"/>
    <property type="match status" value="1"/>
</dbReference>
<dbReference type="InterPro" id="IPR042070">
    <property type="entry name" value="PucR_C-HTH_sf"/>
</dbReference>
<evidence type="ECO:0000313" key="2">
    <source>
        <dbReference type="EMBL" id="NMO04101.1"/>
    </source>
</evidence>
<dbReference type="Pfam" id="PF13556">
    <property type="entry name" value="HTH_30"/>
    <property type="match status" value="1"/>
</dbReference>
<sequence>MRTAVGAQGPRGIAERLSSAVRGWVLLIDADGGLRAAVPESSRTYLARILTELPRTGVPRAPLAAAISLPGESVSITSVSVAGRVRGYIAVGRTSNLSAAEHTLVETATYLIAEDLRRADEIRQAARNNRHAVLRLLLGGNARVARTTGEILRVKVPDGPVRAAVLTTSRENATELLEAVEEDQALRRIDTVSAALRPGRVAMILPTAEGDLRTIESILRRVPNCRGAASDPVSVDDLPDAWRRVRAVLQAASDEPGHLYLASDVSEAGLLRHLGGDDVRAWAQSALLPVANLTSGSKVDFTSTLRTFLANNGQADASASALGIHRHTLRYRMTKIGEALGRDLDDPTVRAELWLALKLE</sequence>
<feature type="domain" description="PucR C-terminal helix-turn-helix" evidence="1">
    <location>
        <begin position="303"/>
        <end position="359"/>
    </location>
</feature>
<accession>A0A848L6E1</accession>
<keyword evidence="3" id="KW-1185">Reference proteome</keyword>
<name>A0A848L6E1_9ACTN</name>
<dbReference type="RefSeq" id="WP_170196601.1">
    <property type="nucleotide sequence ID" value="NZ_JABBNB010000030.1"/>
</dbReference>
<dbReference type="AlphaFoldDB" id="A0A848L6E1"/>
<dbReference type="InterPro" id="IPR025736">
    <property type="entry name" value="PucR_C-HTH_dom"/>
</dbReference>
<dbReference type="Gene3D" id="1.10.10.2840">
    <property type="entry name" value="PucR C-terminal helix-turn-helix domain"/>
    <property type="match status" value="1"/>
</dbReference>
<evidence type="ECO:0000313" key="3">
    <source>
        <dbReference type="Proteomes" id="UP000550729"/>
    </source>
</evidence>
<gene>
    <name evidence="2" type="ORF">HH308_23065</name>
</gene>
<organism evidence="2 3">
    <name type="scientific">Gordonia asplenii</name>
    <dbReference type="NCBI Taxonomy" id="2725283"/>
    <lineage>
        <taxon>Bacteria</taxon>
        <taxon>Bacillati</taxon>
        <taxon>Actinomycetota</taxon>
        <taxon>Actinomycetes</taxon>
        <taxon>Mycobacteriales</taxon>
        <taxon>Gordoniaceae</taxon>
        <taxon>Gordonia</taxon>
    </lineage>
</organism>
<evidence type="ECO:0000259" key="1">
    <source>
        <dbReference type="Pfam" id="PF13556"/>
    </source>
</evidence>
<dbReference type="PANTHER" id="PTHR33744">
    <property type="entry name" value="CARBOHYDRATE DIACID REGULATOR"/>
    <property type="match status" value="1"/>
</dbReference>
<dbReference type="Proteomes" id="UP000550729">
    <property type="component" value="Unassembled WGS sequence"/>
</dbReference>
<proteinExistence type="predicted"/>